<sequence length="212" mass="23591">MRKRTSGAPALARIIAVIGASGSGKTEWIKRQLKAGRPSRLVVWDAKPTSDYSAFGQVFTSISDLGRAMLAAGKSGELRAIFRPGFEPTSYKEKFDRLCRLAFHWKNCTLVAEELATVTRAGWSPPGWLLCVTQGRSEGLTIFGISQRPALIDKTIIGNATLIHCGRLQGRNDRKVMADELDCDPDELRNLQQLEWIERADTGETRRGRLEF</sequence>
<dbReference type="OrthoDB" id="8588365at2"/>
<comment type="caution">
    <text evidence="1">The sequence shown here is derived from an EMBL/GenBank/DDBJ whole genome shotgun (WGS) entry which is preliminary data.</text>
</comment>
<dbReference type="Gene3D" id="3.40.50.300">
    <property type="entry name" value="P-loop containing nucleotide triphosphate hydrolases"/>
    <property type="match status" value="1"/>
</dbReference>
<reference evidence="1 2" key="1">
    <citation type="submission" date="2019-10" db="EMBL/GenBank/DDBJ databases">
        <title>Whole-genome sequence of the purple nonsulfur photosynthetic bacterium Rhodocyclus tenuis.</title>
        <authorList>
            <person name="Kyndt J.A."/>
            <person name="Meyer T.E."/>
        </authorList>
    </citation>
    <scope>NUCLEOTIDE SEQUENCE [LARGE SCALE GENOMIC DNA]</scope>
    <source>
        <strain evidence="1 2">DSM 110</strain>
    </source>
</reference>
<dbReference type="AlphaFoldDB" id="A0A6L5JXA9"/>
<protein>
    <submittedName>
        <fullName evidence="1">Uncharacterized protein</fullName>
    </submittedName>
</protein>
<dbReference type="Proteomes" id="UP000480275">
    <property type="component" value="Unassembled WGS sequence"/>
</dbReference>
<dbReference type="SUPFAM" id="SSF52540">
    <property type="entry name" value="P-loop containing nucleoside triphosphate hydrolases"/>
    <property type="match status" value="1"/>
</dbReference>
<evidence type="ECO:0000313" key="2">
    <source>
        <dbReference type="Proteomes" id="UP000480275"/>
    </source>
</evidence>
<gene>
    <name evidence="1" type="ORF">GHK24_03460</name>
</gene>
<evidence type="ECO:0000313" key="1">
    <source>
        <dbReference type="EMBL" id="MQY50838.1"/>
    </source>
</evidence>
<proteinExistence type="predicted"/>
<accession>A0A6L5JXA9</accession>
<dbReference type="InterPro" id="IPR027417">
    <property type="entry name" value="P-loop_NTPase"/>
</dbReference>
<organism evidence="1 2">
    <name type="scientific">Rhodocyclus tenuis</name>
    <name type="common">Rhodospirillum tenue</name>
    <dbReference type="NCBI Taxonomy" id="1066"/>
    <lineage>
        <taxon>Bacteria</taxon>
        <taxon>Pseudomonadati</taxon>
        <taxon>Pseudomonadota</taxon>
        <taxon>Betaproteobacteria</taxon>
        <taxon>Rhodocyclales</taxon>
        <taxon>Rhodocyclaceae</taxon>
        <taxon>Rhodocyclus</taxon>
    </lineage>
</organism>
<name>A0A6L5JXA9_RHOTE</name>
<dbReference type="EMBL" id="WIXJ01000002">
    <property type="protein sequence ID" value="MQY50838.1"/>
    <property type="molecule type" value="Genomic_DNA"/>
</dbReference>